<protein>
    <recommendedName>
        <fullName evidence="4">C-C motif chemokine</fullName>
    </recommendedName>
</protein>
<proteinExistence type="inferred from homology"/>
<dbReference type="STRING" id="84645.A0A498NGC2"/>
<dbReference type="PANTHER" id="PTHR23324:SF83">
    <property type="entry name" value="SEC14-LIKE PROTEIN 2"/>
    <property type="match status" value="1"/>
</dbReference>
<keyword evidence="4" id="KW-0964">Secreted</keyword>
<keyword evidence="4" id="KW-0732">Signal</keyword>
<comment type="caution">
    <text evidence="7">The sequence shown here is derived from an EMBL/GenBank/DDBJ whole genome shotgun (WGS) entry which is preliminary data.</text>
</comment>
<dbReference type="InterPro" id="IPR011074">
    <property type="entry name" value="CRAL/TRIO_N_dom"/>
</dbReference>
<comment type="subcellular location">
    <subcellularLocation>
        <location evidence="4">Secreted</location>
    </subcellularLocation>
</comment>
<dbReference type="Gene3D" id="2.40.50.40">
    <property type="match status" value="1"/>
</dbReference>
<dbReference type="GO" id="GO:0005737">
    <property type="term" value="C:cytoplasm"/>
    <property type="evidence" value="ECO:0007669"/>
    <property type="project" value="TreeGrafter"/>
</dbReference>
<dbReference type="Pfam" id="PF03765">
    <property type="entry name" value="CRAL_TRIO_N"/>
    <property type="match status" value="1"/>
</dbReference>
<dbReference type="SMART" id="SM00516">
    <property type="entry name" value="SEC14"/>
    <property type="match status" value="1"/>
</dbReference>
<gene>
    <name evidence="7" type="ORF">ROHU_017457</name>
</gene>
<keyword evidence="4" id="KW-0145">Chemotaxis</keyword>
<dbReference type="InterPro" id="IPR011677">
    <property type="entry name" value="TCTN1-3_dom"/>
</dbReference>
<dbReference type="SMART" id="SM01100">
    <property type="entry name" value="CRAL_TRIO_N"/>
    <property type="match status" value="1"/>
</dbReference>
<dbReference type="InterPro" id="IPR001251">
    <property type="entry name" value="CRAL-TRIO_dom"/>
</dbReference>
<keyword evidence="8" id="KW-1185">Reference proteome</keyword>
<evidence type="ECO:0000256" key="3">
    <source>
        <dbReference type="ARBA" id="ARBA00023157"/>
    </source>
</evidence>
<evidence type="ECO:0000259" key="5">
    <source>
        <dbReference type="PROSITE" id="PS50191"/>
    </source>
</evidence>
<dbReference type="PROSITE" id="PS00472">
    <property type="entry name" value="SMALL_CYTOKINES_CC"/>
    <property type="match status" value="1"/>
</dbReference>
<dbReference type="PROSITE" id="PS50866">
    <property type="entry name" value="GOLD"/>
    <property type="match status" value="1"/>
</dbReference>
<dbReference type="PROSITE" id="PS50191">
    <property type="entry name" value="CRAL_TRIO"/>
    <property type="match status" value="1"/>
</dbReference>
<name>A0A498NGC2_LABRO</name>
<feature type="domain" description="GOLD" evidence="6">
    <location>
        <begin position="778"/>
        <end position="886"/>
    </location>
</feature>
<dbReference type="SUPFAM" id="SSF101576">
    <property type="entry name" value="Supernatant protein factor (SPF), C-terminal domain"/>
    <property type="match status" value="1"/>
</dbReference>
<dbReference type="Pfam" id="PF00650">
    <property type="entry name" value="CRAL_TRIO"/>
    <property type="match status" value="1"/>
</dbReference>
<dbReference type="FunFam" id="3.40.525.10:FF:000009">
    <property type="entry name" value="SEC14-like 2 (S. cerevisiae)"/>
    <property type="match status" value="1"/>
</dbReference>
<feature type="signal peptide" evidence="4">
    <location>
        <begin position="1"/>
        <end position="27"/>
    </location>
</feature>
<dbReference type="Gene3D" id="2.60.120.680">
    <property type="entry name" value="GOLD domain"/>
    <property type="match status" value="1"/>
</dbReference>
<dbReference type="Gene3D" id="3.40.525.10">
    <property type="entry name" value="CRAL-TRIO lipid binding domain"/>
    <property type="match status" value="1"/>
</dbReference>
<feature type="domain" description="CRAL-TRIO" evidence="5">
    <location>
        <begin position="579"/>
        <end position="752"/>
    </location>
</feature>
<evidence type="ECO:0000259" key="6">
    <source>
        <dbReference type="PROSITE" id="PS50866"/>
    </source>
</evidence>
<dbReference type="SUPFAM" id="SSF52087">
    <property type="entry name" value="CRAL/TRIO domain"/>
    <property type="match status" value="1"/>
</dbReference>
<dbReference type="SUPFAM" id="SSF46938">
    <property type="entry name" value="CRAL/TRIO N-terminal domain"/>
    <property type="match status" value="1"/>
</dbReference>
<dbReference type="AlphaFoldDB" id="A0A498NGC2"/>
<evidence type="ECO:0000313" key="8">
    <source>
        <dbReference type="Proteomes" id="UP000290572"/>
    </source>
</evidence>
<accession>A0A498NGC2</accession>
<dbReference type="InterPro" id="IPR000827">
    <property type="entry name" value="Chemokine_CC_CS"/>
</dbReference>
<dbReference type="SUPFAM" id="SSF54117">
    <property type="entry name" value="Interleukin 8-like chemokines"/>
    <property type="match status" value="1"/>
</dbReference>
<dbReference type="PANTHER" id="PTHR23324">
    <property type="entry name" value="SEC14 RELATED PROTEIN"/>
    <property type="match status" value="1"/>
</dbReference>
<dbReference type="EMBL" id="QBIY01011545">
    <property type="protein sequence ID" value="RXN30787.1"/>
    <property type="molecule type" value="Genomic_DNA"/>
</dbReference>
<evidence type="ECO:0000256" key="2">
    <source>
        <dbReference type="ARBA" id="ARBA00022514"/>
    </source>
</evidence>
<dbReference type="InterPro" id="IPR036598">
    <property type="entry name" value="GOLD_dom_sf"/>
</dbReference>
<dbReference type="InterPro" id="IPR001811">
    <property type="entry name" value="Chemokine_IL8-like_dom"/>
</dbReference>
<dbReference type="Proteomes" id="UP000290572">
    <property type="component" value="Unassembled WGS sequence"/>
</dbReference>
<keyword evidence="3" id="KW-1015">Disulfide bond</keyword>
<dbReference type="CDD" id="cd00170">
    <property type="entry name" value="SEC14"/>
    <property type="match status" value="1"/>
</dbReference>
<dbReference type="Pfam" id="PF07773">
    <property type="entry name" value="TCTN_DUF1619"/>
    <property type="match status" value="2"/>
</dbReference>
<dbReference type="SMART" id="SM00199">
    <property type="entry name" value="SCY"/>
    <property type="match status" value="1"/>
</dbReference>
<evidence type="ECO:0000256" key="1">
    <source>
        <dbReference type="ARBA" id="ARBA00010868"/>
    </source>
</evidence>
<dbReference type="GO" id="GO:0005615">
    <property type="term" value="C:extracellular space"/>
    <property type="evidence" value="ECO:0007669"/>
    <property type="project" value="UniProtKB-KW"/>
</dbReference>
<dbReference type="GO" id="GO:0008009">
    <property type="term" value="F:chemokine activity"/>
    <property type="evidence" value="ECO:0007669"/>
    <property type="project" value="InterPro"/>
</dbReference>
<dbReference type="InterPro" id="IPR036273">
    <property type="entry name" value="CRAL/TRIO_N_dom_sf"/>
</dbReference>
<dbReference type="InterPro" id="IPR036865">
    <property type="entry name" value="CRAL-TRIO_dom_sf"/>
</dbReference>
<dbReference type="Pfam" id="PF00048">
    <property type="entry name" value="IL8"/>
    <property type="match status" value="1"/>
</dbReference>
<reference evidence="7 8" key="1">
    <citation type="submission" date="2018-03" db="EMBL/GenBank/DDBJ databases">
        <title>Draft genome sequence of Rohu Carp (Labeo rohita).</title>
        <authorList>
            <person name="Das P."/>
            <person name="Kushwaha B."/>
            <person name="Joshi C.G."/>
            <person name="Kumar D."/>
            <person name="Nagpure N.S."/>
            <person name="Sahoo L."/>
            <person name="Das S.P."/>
            <person name="Bit A."/>
            <person name="Patnaik S."/>
            <person name="Meher P.K."/>
            <person name="Jayasankar P."/>
            <person name="Koringa P.G."/>
            <person name="Patel N.V."/>
            <person name="Hinsu A.T."/>
            <person name="Kumar R."/>
            <person name="Pandey M."/>
            <person name="Agarwal S."/>
            <person name="Srivastava S."/>
            <person name="Singh M."/>
            <person name="Iquebal M.A."/>
            <person name="Jaiswal S."/>
            <person name="Angadi U.B."/>
            <person name="Kumar N."/>
            <person name="Raza M."/>
            <person name="Shah T.M."/>
            <person name="Rai A."/>
            <person name="Jena J.K."/>
        </authorList>
    </citation>
    <scope>NUCLEOTIDE SEQUENCE [LARGE SCALE GENOMIC DNA]</scope>
    <source>
        <strain evidence="7">DASCIFA01</strain>
        <tissue evidence="7">Testis</tissue>
    </source>
</reference>
<organism evidence="7 8">
    <name type="scientific">Labeo rohita</name>
    <name type="common">Indian major carp</name>
    <name type="synonym">Cyprinus rohita</name>
    <dbReference type="NCBI Taxonomy" id="84645"/>
    <lineage>
        <taxon>Eukaryota</taxon>
        <taxon>Metazoa</taxon>
        <taxon>Chordata</taxon>
        <taxon>Craniata</taxon>
        <taxon>Vertebrata</taxon>
        <taxon>Euteleostomi</taxon>
        <taxon>Actinopterygii</taxon>
        <taxon>Neopterygii</taxon>
        <taxon>Teleostei</taxon>
        <taxon>Ostariophysi</taxon>
        <taxon>Cypriniformes</taxon>
        <taxon>Cyprinidae</taxon>
        <taxon>Labeoninae</taxon>
        <taxon>Labeonini</taxon>
        <taxon>Labeo</taxon>
    </lineage>
</organism>
<comment type="similarity">
    <text evidence="1 4">Belongs to the intercrine beta (chemokine CC) family.</text>
</comment>
<sequence length="897" mass="101076">MASTLRSALSVILCALALILCSCPAEAQQDLALDCCLTVSHKIIPKQIVLTYRKQFKVDGCPRDAVVFQTRKSLYLCAPPAEEELWVKDLIKFLDIRLRKCRETKFQNIILSGWKRVWYFLQPHCCFIVKCNSSPKPRPSFQALRMTPPVPPINYRQGDPIFTKDEQYFTIPQNSGLGQCVQNAPVAFLENFDSQCVRRLQSCPSPSDDLRVDVKDGWGDTVTVSVVDEVANDLRLFLSDSPESISVPRQCGNVVVALRYTLYWRENGLTAITVTRTTANITVPVSLTTRYSAVFVNGNETSQSNSGNPGYQVKRPVIGGVLDSDTGVIQRAQINLWKPGGDGLCTSAELRPALFGINSTSGCMIPVSLLNMAQCSQLRETVRDFLAGLVPATLISTSGKPNFFNLSDWVNITTSVLNSSQPAEGSNGECSAVPTHLHIHVWSGIMGSVEGVPQTFIQAVEIRFSINFTEFDCDRNDVCWPELAFPLTRYYTDSYYCCTRGDMSGRVGDLSVKQAEALAQFRENVKDILPQCPSQSDHFLLRWLRARNFNLQKSEAMLRKHMEFRKNMKVDTITTEWQVPEVIEKYLSGGMCGHDREGSPVWYDVIGPLDPRGLMHSASKQDFVKSKVRDCEILQKECDLQSERLGRNIESITMVYDCEGLGMKHLYKPAIETYGEILTMFEDNYPEGLKRLFVIKAPKLFPVAYNLVKHFLSEDTRRKVVVLGSNWQEVLQKYIDPEELPAYYGGKLTDPDGDPRCRTRITFGSEVPKTYYVRDSIKVDYDQSVTIGRGSSHQMEYELLAPNCALRWQFTCDGADIGFGVYMKKKMGERIKASEMKEVVPNQRYNAHLVPEDGSLTCPDPGVYVLRFDNTYSMFQSKTVSFTVEVLLPSQINQSER</sequence>
<dbReference type="PROSITE" id="PS51257">
    <property type="entry name" value="PROKAR_LIPOPROTEIN"/>
    <property type="match status" value="1"/>
</dbReference>
<dbReference type="InterPro" id="IPR051064">
    <property type="entry name" value="SEC14/CRAL-TRIO_domain"/>
</dbReference>
<feature type="chain" id="PRO_5019621650" description="C-C motif chemokine" evidence="4">
    <location>
        <begin position="28"/>
        <end position="897"/>
    </location>
</feature>
<dbReference type="GO" id="GO:0006955">
    <property type="term" value="P:immune response"/>
    <property type="evidence" value="ECO:0007669"/>
    <property type="project" value="InterPro"/>
</dbReference>
<dbReference type="InterPro" id="IPR009038">
    <property type="entry name" value="GOLD_dom"/>
</dbReference>
<keyword evidence="2 4" id="KW-0202">Cytokine</keyword>
<dbReference type="PRINTS" id="PR00180">
    <property type="entry name" value="CRETINALDHBP"/>
</dbReference>
<dbReference type="InterPro" id="IPR036048">
    <property type="entry name" value="Interleukin_8-like_sf"/>
</dbReference>
<dbReference type="Pfam" id="PF13897">
    <property type="entry name" value="GOLD_2"/>
    <property type="match status" value="1"/>
</dbReference>
<evidence type="ECO:0000313" key="7">
    <source>
        <dbReference type="EMBL" id="RXN30787.1"/>
    </source>
</evidence>
<evidence type="ECO:0000256" key="4">
    <source>
        <dbReference type="RuleBase" id="RU361150"/>
    </source>
</evidence>